<gene>
    <name evidence="1" type="ORF">HanXRQr2_Chr03g0110471</name>
</gene>
<evidence type="ECO:0000313" key="1">
    <source>
        <dbReference type="EMBL" id="KAF5814386.1"/>
    </source>
</evidence>
<name>A0A9K3NVR4_HELAN</name>
<accession>A0A9K3NVR4</accession>
<sequence length="60" mass="7116">MFDFVFTISIPNHSQSTNQTKNPHQFLRKMRIKSLKTLDAPKKTKRRTWSLRIEMAKLGL</sequence>
<dbReference type="Proteomes" id="UP000215914">
    <property type="component" value="Unassembled WGS sequence"/>
</dbReference>
<organism evidence="1 2">
    <name type="scientific">Helianthus annuus</name>
    <name type="common">Common sunflower</name>
    <dbReference type="NCBI Taxonomy" id="4232"/>
    <lineage>
        <taxon>Eukaryota</taxon>
        <taxon>Viridiplantae</taxon>
        <taxon>Streptophyta</taxon>
        <taxon>Embryophyta</taxon>
        <taxon>Tracheophyta</taxon>
        <taxon>Spermatophyta</taxon>
        <taxon>Magnoliopsida</taxon>
        <taxon>eudicotyledons</taxon>
        <taxon>Gunneridae</taxon>
        <taxon>Pentapetalae</taxon>
        <taxon>asterids</taxon>
        <taxon>campanulids</taxon>
        <taxon>Asterales</taxon>
        <taxon>Asteraceae</taxon>
        <taxon>Asteroideae</taxon>
        <taxon>Heliantheae alliance</taxon>
        <taxon>Heliantheae</taxon>
        <taxon>Helianthus</taxon>
    </lineage>
</organism>
<reference evidence="1" key="1">
    <citation type="journal article" date="2017" name="Nature">
        <title>The sunflower genome provides insights into oil metabolism, flowering and Asterid evolution.</title>
        <authorList>
            <person name="Badouin H."/>
            <person name="Gouzy J."/>
            <person name="Grassa C.J."/>
            <person name="Murat F."/>
            <person name="Staton S.E."/>
            <person name="Cottret L."/>
            <person name="Lelandais-Briere C."/>
            <person name="Owens G.L."/>
            <person name="Carrere S."/>
            <person name="Mayjonade B."/>
            <person name="Legrand L."/>
            <person name="Gill N."/>
            <person name="Kane N.C."/>
            <person name="Bowers J.E."/>
            <person name="Hubner S."/>
            <person name="Bellec A."/>
            <person name="Berard A."/>
            <person name="Berges H."/>
            <person name="Blanchet N."/>
            <person name="Boniface M.C."/>
            <person name="Brunel D."/>
            <person name="Catrice O."/>
            <person name="Chaidir N."/>
            <person name="Claudel C."/>
            <person name="Donnadieu C."/>
            <person name="Faraut T."/>
            <person name="Fievet G."/>
            <person name="Helmstetter N."/>
            <person name="King M."/>
            <person name="Knapp S.J."/>
            <person name="Lai Z."/>
            <person name="Le Paslier M.C."/>
            <person name="Lippi Y."/>
            <person name="Lorenzon L."/>
            <person name="Mandel J.R."/>
            <person name="Marage G."/>
            <person name="Marchand G."/>
            <person name="Marquand E."/>
            <person name="Bret-Mestries E."/>
            <person name="Morien E."/>
            <person name="Nambeesan S."/>
            <person name="Nguyen T."/>
            <person name="Pegot-Espagnet P."/>
            <person name="Pouilly N."/>
            <person name="Raftis F."/>
            <person name="Sallet E."/>
            <person name="Schiex T."/>
            <person name="Thomas J."/>
            <person name="Vandecasteele C."/>
            <person name="Vares D."/>
            <person name="Vear F."/>
            <person name="Vautrin S."/>
            <person name="Crespi M."/>
            <person name="Mangin B."/>
            <person name="Burke J.M."/>
            <person name="Salse J."/>
            <person name="Munos S."/>
            <person name="Vincourt P."/>
            <person name="Rieseberg L.H."/>
            <person name="Langlade N.B."/>
        </authorList>
    </citation>
    <scope>NUCLEOTIDE SEQUENCE</scope>
    <source>
        <tissue evidence="1">Leaves</tissue>
    </source>
</reference>
<dbReference type="EMBL" id="MNCJ02000318">
    <property type="protein sequence ID" value="KAF5814386.1"/>
    <property type="molecule type" value="Genomic_DNA"/>
</dbReference>
<dbReference type="Gramene" id="mRNA:HanXRQr2_Chr03g0110471">
    <property type="protein sequence ID" value="CDS:HanXRQr2_Chr03g0110471.1"/>
    <property type="gene ID" value="HanXRQr2_Chr03g0110471"/>
</dbReference>
<proteinExistence type="predicted"/>
<reference evidence="1" key="2">
    <citation type="submission" date="2020-06" db="EMBL/GenBank/DDBJ databases">
        <title>Helianthus annuus Genome sequencing and assembly Release 2.</title>
        <authorList>
            <person name="Gouzy J."/>
            <person name="Langlade N."/>
            <person name="Munos S."/>
        </authorList>
    </citation>
    <scope>NUCLEOTIDE SEQUENCE</scope>
    <source>
        <tissue evidence="1">Leaves</tissue>
    </source>
</reference>
<protein>
    <submittedName>
        <fullName evidence="1">Uncharacterized protein</fullName>
    </submittedName>
</protein>
<dbReference type="AlphaFoldDB" id="A0A9K3NVR4"/>
<evidence type="ECO:0000313" key="2">
    <source>
        <dbReference type="Proteomes" id="UP000215914"/>
    </source>
</evidence>
<comment type="caution">
    <text evidence="1">The sequence shown here is derived from an EMBL/GenBank/DDBJ whole genome shotgun (WGS) entry which is preliminary data.</text>
</comment>
<keyword evidence="2" id="KW-1185">Reference proteome</keyword>